<comment type="caution">
    <text evidence="11">The sequence shown here is derived from an EMBL/GenBank/DDBJ whole genome shotgun (WGS) entry which is preliminary data.</text>
</comment>
<dbReference type="Proteomes" id="UP000467840">
    <property type="component" value="Chromosome 14"/>
</dbReference>
<keyword evidence="7 8" id="KW-0472">Membrane</keyword>
<evidence type="ECO:0000256" key="2">
    <source>
        <dbReference type="ARBA" id="ARBA00006375"/>
    </source>
</evidence>
<protein>
    <submittedName>
        <fullName evidence="11">Uncharacterized protein</fullName>
    </submittedName>
</protein>
<dbReference type="AlphaFoldDB" id="A0A6A6MHD4"/>
<dbReference type="InterPro" id="IPR018108">
    <property type="entry name" value="MCP_transmembrane"/>
</dbReference>
<accession>A0A6A6MHD4</accession>
<dbReference type="GO" id="GO:0055085">
    <property type="term" value="P:transmembrane transport"/>
    <property type="evidence" value="ECO:0007669"/>
    <property type="project" value="InterPro"/>
</dbReference>
<dbReference type="Pfam" id="PF00153">
    <property type="entry name" value="Mito_carr"/>
    <property type="match status" value="1"/>
</dbReference>
<evidence type="ECO:0000256" key="8">
    <source>
        <dbReference type="PROSITE-ProRule" id="PRU00282"/>
    </source>
</evidence>
<comment type="similarity">
    <text evidence="2 9">Belongs to the mitochondrial carrier (TC 2.A.29) family.</text>
</comment>
<gene>
    <name evidence="11" type="ORF">GH714_034317</name>
</gene>
<evidence type="ECO:0000256" key="6">
    <source>
        <dbReference type="ARBA" id="ARBA00022989"/>
    </source>
</evidence>
<name>A0A6A6MHD4_HEVBR</name>
<dbReference type="PANTHER" id="PTHR45683">
    <property type="entry name" value="MITOCHONDRIAL NICOTINAMIDE ADENINE DINUCLEOTIDE TRANSPORTER 1-RELATED-RELATED"/>
    <property type="match status" value="1"/>
</dbReference>
<organism evidence="11 12">
    <name type="scientific">Hevea brasiliensis</name>
    <name type="common">Para rubber tree</name>
    <name type="synonym">Siphonia brasiliensis</name>
    <dbReference type="NCBI Taxonomy" id="3981"/>
    <lineage>
        <taxon>Eukaryota</taxon>
        <taxon>Viridiplantae</taxon>
        <taxon>Streptophyta</taxon>
        <taxon>Embryophyta</taxon>
        <taxon>Tracheophyta</taxon>
        <taxon>Spermatophyta</taxon>
        <taxon>Magnoliopsida</taxon>
        <taxon>eudicotyledons</taxon>
        <taxon>Gunneridae</taxon>
        <taxon>Pentapetalae</taxon>
        <taxon>rosids</taxon>
        <taxon>fabids</taxon>
        <taxon>Malpighiales</taxon>
        <taxon>Euphorbiaceae</taxon>
        <taxon>Crotonoideae</taxon>
        <taxon>Micrandreae</taxon>
        <taxon>Hevea</taxon>
    </lineage>
</organism>
<sequence>MSSELVNDGRVSNLPIYKNTAHAIFAIARLEGLKGLYAGFFPSVLGSTVSWGLYFFFYGRAKQRYSKNRDEKLSPGLHLASAAEAGALQVSHGAIQFTAYEELRKVIVDYKSKESKRNHKTTDADLLQRPGTDGFPKYTDSWHVVKETARFEVFEVFTRASHQTF</sequence>
<comment type="subcellular location">
    <subcellularLocation>
        <location evidence="1">Membrane</location>
        <topology evidence="1">Multi-pass membrane protein</topology>
    </subcellularLocation>
</comment>
<dbReference type="EMBL" id="JAAGAX010000006">
    <property type="protein sequence ID" value="KAF2312347.1"/>
    <property type="molecule type" value="Genomic_DNA"/>
</dbReference>
<dbReference type="GO" id="GO:0016020">
    <property type="term" value="C:membrane"/>
    <property type="evidence" value="ECO:0007669"/>
    <property type="project" value="UniProtKB-SubCell"/>
</dbReference>
<evidence type="ECO:0000256" key="3">
    <source>
        <dbReference type="ARBA" id="ARBA00022448"/>
    </source>
</evidence>
<evidence type="ECO:0000256" key="10">
    <source>
        <dbReference type="SAM" id="Phobius"/>
    </source>
</evidence>
<feature type="transmembrane region" description="Helical" evidence="10">
    <location>
        <begin position="36"/>
        <end position="57"/>
    </location>
</feature>
<keyword evidence="12" id="KW-1185">Reference proteome</keyword>
<keyword evidence="6 10" id="KW-1133">Transmembrane helix</keyword>
<dbReference type="InterPro" id="IPR044712">
    <property type="entry name" value="SLC25A32-like"/>
</dbReference>
<dbReference type="SUPFAM" id="SSF103506">
    <property type="entry name" value="Mitochondrial carrier"/>
    <property type="match status" value="1"/>
</dbReference>
<keyword evidence="3 9" id="KW-0813">Transport</keyword>
<evidence type="ECO:0000313" key="11">
    <source>
        <dbReference type="EMBL" id="KAF2312347.1"/>
    </source>
</evidence>
<evidence type="ECO:0000256" key="5">
    <source>
        <dbReference type="ARBA" id="ARBA00022737"/>
    </source>
</evidence>
<dbReference type="PROSITE" id="PS50920">
    <property type="entry name" value="SOLCAR"/>
    <property type="match status" value="1"/>
</dbReference>
<reference evidence="11 12" key="1">
    <citation type="journal article" date="2020" name="Mol. Plant">
        <title>The Chromosome-Based Rubber Tree Genome Provides New Insights into Spurge Genome Evolution and Rubber Biosynthesis.</title>
        <authorList>
            <person name="Liu J."/>
            <person name="Shi C."/>
            <person name="Shi C.C."/>
            <person name="Li W."/>
            <person name="Zhang Q.J."/>
            <person name="Zhang Y."/>
            <person name="Li K."/>
            <person name="Lu H.F."/>
            <person name="Shi C."/>
            <person name="Zhu S.T."/>
            <person name="Xiao Z.Y."/>
            <person name="Nan H."/>
            <person name="Yue Y."/>
            <person name="Zhu X.G."/>
            <person name="Wu Y."/>
            <person name="Hong X.N."/>
            <person name="Fan G.Y."/>
            <person name="Tong Y."/>
            <person name="Zhang D."/>
            <person name="Mao C.L."/>
            <person name="Liu Y.L."/>
            <person name="Hao S.J."/>
            <person name="Liu W.Q."/>
            <person name="Lv M.Q."/>
            <person name="Zhang H.B."/>
            <person name="Liu Y."/>
            <person name="Hu-Tang G.R."/>
            <person name="Wang J.P."/>
            <person name="Wang J.H."/>
            <person name="Sun Y.H."/>
            <person name="Ni S.B."/>
            <person name="Chen W.B."/>
            <person name="Zhang X.C."/>
            <person name="Jiao Y.N."/>
            <person name="Eichler E.E."/>
            <person name="Li G.H."/>
            <person name="Liu X."/>
            <person name="Gao L.Z."/>
        </authorList>
    </citation>
    <scope>NUCLEOTIDE SEQUENCE [LARGE SCALE GENOMIC DNA]</scope>
    <source>
        <strain evidence="12">cv. GT1</strain>
        <tissue evidence="11">Leaf</tissue>
    </source>
</reference>
<dbReference type="InterPro" id="IPR023395">
    <property type="entry name" value="MCP_dom_sf"/>
</dbReference>
<keyword evidence="4 8" id="KW-0812">Transmembrane</keyword>
<evidence type="ECO:0000256" key="4">
    <source>
        <dbReference type="ARBA" id="ARBA00022692"/>
    </source>
</evidence>
<keyword evidence="5" id="KW-0677">Repeat</keyword>
<feature type="repeat" description="Solcar" evidence="8">
    <location>
        <begin position="1"/>
        <end position="64"/>
    </location>
</feature>
<evidence type="ECO:0000313" key="12">
    <source>
        <dbReference type="Proteomes" id="UP000467840"/>
    </source>
</evidence>
<dbReference type="GO" id="GO:0006862">
    <property type="term" value="P:nucleotide transport"/>
    <property type="evidence" value="ECO:0007669"/>
    <property type="project" value="InterPro"/>
</dbReference>
<evidence type="ECO:0000256" key="9">
    <source>
        <dbReference type="RuleBase" id="RU000488"/>
    </source>
</evidence>
<evidence type="ECO:0000256" key="1">
    <source>
        <dbReference type="ARBA" id="ARBA00004141"/>
    </source>
</evidence>
<evidence type="ECO:0000256" key="7">
    <source>
        <dbReference type="ARBA" id="ARBA00023136"/>
    </source>
</evidence>
<dbReference type="Gene3D" id="1.50.40.10">
    <property type="entry name" value="Mitochondrial carrier domain"/>
    <property type="match status" value="1"/>
</dbReference>
<proteinExistence type="inferred from homology"/>